<feature type="domain" description="Sensor histidine kinase NatK-like C-terminal" evidence="2">
    <location>
        <begin position="347"/>
        <end position="451"/>
    </location>
</feature>
<feature type="transmembrane region" description="Helical" evidence="1">
    <location>
        <begin position="49"/>
        <end position="69"/>
    </location>
</feature>
<keyword evidence="1" id="KW-0812">Transmembrane</keyword>
<dbReference type="InterPro" id="IPR032834">
    <property type="entry name" value="NatK-like_C"/>
</dbReference>
<reference evidence="4" key="1">
    <citation type="journal article" date="2019" name="Int. J. Syst. Evol. Microbiol.">
        <title>The Global Catalogue of Microorganisms (GCM) 10K type strain sequencing project: providing services to taxonomists for standard genome sequencing and annotation.</title>
        <authorList>
            <consortium name="The Broad Institute Genomics Platform"/>
            <consortium name="The Broad Institute Genome Sequencing Center for Infectious Disease"/>
            <person name="Wu L."/>
            <person name="Ma J."/>
        </authorList>
    </citation>
    <scope>NUCLEOTIDE SEQUENCE [LARGE SCALE GENOMIC DNA]</scope>
    <source>
        <strain evidence="4">JCM 16546</strain>
    </source>
</reference>
<feature type="transmembrane region" description="Helical" evidence="1">
    <location>
        <begin position="26"/>
        <end position="42"/>
    </location>
</feature>
<dbReference type="RefSeq" id="WP_221858240.1">
    <property type="nucleotide sequence ID" value="NZ_BAAAYV010000025.1"/>
</dbReference>
<dbReference type="CDD" id="cd16935">
    <property type="entry name" value="HATPase_AgrC-ComD-like"/>
    <property type="match status" value="1"/>
</dbReference>
<dbReference type="Proteomes" id="UP001410795">
    <property type="component" value="Unassembled WGS sequence"/>
</dbReference>
<evidence type="ECO:0000313" key="4">
    <source>
        <dbReference type="Proteomes" id="UP001410795"/>
    </source>
</evidence>
<keyword evidence="1" id="KW-0472">Membrane</keyword>
<feature type="transmembrane region" description="Helical" evidence="1">
    <location>
        <begin position="183"/>
        <end position="202"/>
    </location>
</feature>
<accession>A0ABP7BQR7</accession>
<evidence type="ECO:0000259" key="2">
    <source>
        <dbReference type="Pfam" id="PF14501"/>
    </source>
</evidence>
<evidence type="ECO:0000313" key="3">
    <source>
        <dbReference type="EMBL" id="GAA3667538.1"/>
    </source>
</evidence>
<dbReference type="Pfam" id="PF14501">
    <property type="entry name" value="HATPase_c_5"/>
    <property type="match status" value="1"/>
</dbReference>
<protein>
    <submittedName>
        <fullName evidence="3">Sensor histidine kinase</fullName>
    </submittedName>
</protein>
<keyword evidence="4" id="KW-1185">Reference proteome</keyword>
<keyword evidence="3" id="KW-0418">Kinase</keyword>
<comment type="caution">
    <text evidence="3">The sequence shown here is derived from an EMBL/GenBank/DDBJ whole genome shotgun (WGS) entry which is preliminary data.</text>
</comment>
<dbReference type="SUPFAM" id="SSF55874">
    <property type="entry name" value="ATPase domain of HSP90 chaperone/DNA topoisomerase II/histidine kinase"/>
    <property type="match status" value="1"/>
</dbReference>
<feature type="transmembrane region" description="Helical" evidence="1">
    <location>
        <begin position="75"/>
        <end position="95"/>
    </location>
</feature>
<dbReference type="Gene3D" id="3.30.565.10">
    <property type="entry name" value="Histidine kinase-like ATPase, C-terminal domain"/>
    <property type="match status" value="1"/>
</dbReference>
<proteinExistence type="predicted"/>
<dbReference type="PANTHER" id="PTHR40448:SF1">
    <property type="entry name" value="TWO-COMPONENT SENSOR HISTIDINE KINASE"/>
    <property type="match status" value="1"/>
</dbReference>
<organism evidence="3 4">
    <name type="scientific">Microbacterium marinilacus</name>
    <dbReference type="NCBI Taxonomy" id="415209"/>
    <lineage>
        <taxon>Bacteria</taxon>
        <taxon>Bacillati</taxon>
        <taxon>Actinomycetota</taxon>
        <taxon>Actinomycetes</taxon>
        <taxon>Micrococcales</taxon>
        <taxon>Microbacteriaceae</taxon>
        <taxon>Microbacterium</taxon>
    </lineage>
</organism>
<dbReference type="GO" id="GO:0016301">
    <property type="term" value="F:kinase activity"/>
    <property type="evidence" value="ECO:0007669"/>
    <property type="project" value="UniProtKB-KW"/>
</dbReference>
<evidence type="ECO:0000256" key="1">
    <source>
        <dbReference type="SAM" id="Phobius"/>
    </source>
</evidence>
<dbReference type="PANTHER" id="PTHR40448">
    <property type="entry name" value="TWO-COMPONENT SENSOR HISTIDINE KINASE"/>
    <property type="match status" value="1"/>
</dbReference>
<gene>
    <name evidence="3" type="ORF">GCM10022202_32010</name>
</gene>
<sequence length="453" mass="49290">MTGHPALDVVVAAVGSSQALPDIPRAYTALAEWAACLVYILILGRRMGWAGTAAVSAAGLGALMAVQHLAGLLPLTLWLPGMLAAAATMYGLLAATVRGCAVGAGYLTARAFMLAELTASLHWQLDHFYFGTDPGGAVGGADPLRLLLLAVVYAGALAVAWAAERRQFPRGGRADATWRDLGVSLAIAAATFGMSNLSFLAVSTPFSGRLGPEVFYIRTLVDLCGCIALYLQQEQRRETEARRENEAMATLLRGQHDQYRIARRTIEDVDRKYHDMKHHLQAIRAEPDGEARQRIFEALEESVSAYGAHVRTGNRVLDAVVTGKQMYAVEHDVSVSVVADGRLIEFMHVLDVTSLVGNALDNAIEATRRVADRERRAVRMALFAQDDWVMLRFENTYDGILQRDGERILTRKGGAGHGFGLRNIEETAEKYGGSVSIAADDAWFSLRVLLPRR</sequence>
<keyword evidence="3" id="KW-0808">Transferase</keyword>
<dbReference type="EMBL" id="BAAAYV010000025">
    <property type="protein sequence ID" value="GAA3667538.1"/>
    <property type="molecule type" value="Genomic_DNA"/>
</dbReference>
<keyword evidence="1" id="KW-1133">Transmembrane helix</keyword>
<dbReference type="InterPro" id="IPR036890">
    <property type="entry name" value="HATPase_C_sf"/>
</dbReference>
<name>A0ABP7BQR7_9MICO</name>
<feature type="transmembrane region" description="Helical" evidence="1">
    <location>
        <begin position="107"/>
        <end position="125"/>
    </location>
</feature>
<feature type="transmembrane region" description="Helical" evidence="1">
    <location>
        <begin position="145"/>
        <end position="163"/>
    </location>
</feature>